<evidence type="ECO:0000256" key="1">
    <source>
        <dbReference type="ARBA" id="ARBA00035885"/>
    </source>
</evidence>
<gene>
    <name evidence="3" type="ORF">PPG34_10410</name>
</gene>
<dbReference type="InterPro" id="IPR043472">
    <property type="entry name" value="Macro_dom-like"/>
</dbReference>
<dbReference type="Gene3D" id="3.40.220.10">
    <property type="entry name" value="Leucine Aminopeptidase, subunit E, domain 1"/>
    <property type="match status" value="1"/>
</dbReference>
<dbReference type="Proteomes" id="UP001250932">
    <property type="component" value="Unassembled WGS sequence"/>
</dbReference>
<dbReference type="SMART" id="SM00506">
    <property type="entry name" value="A1pp"/>
    <property type="match status" value="1"/>
</dbReference>
<organism evidence="3 4">
    <name type="scientific">Candidatus Nitronereus thalassa</name>
    <dbReference type="NCBI Taxonomy" id="3020898"/>
    <lineage>
        <taxon>Bacteria</taxon>
        <taxon>Pseudomonadati</taxon>
        <taxon>Nitrospirota</taxon>
        <taxon>Nitrospiria</taxon>
        <taxon>Nitrospirales</taxon>
        <taxon>Nitrospiraceae</taxon>
        <taxon>Candidatus Nitronereus</taxon>
    </lineage>
</organism>
<sequence length="162" mass="17627">MIQEVEGDILLTKANAIAHGVAPHDNFANGLALALRERWPAMYKDFKHACQVSEPKTGELWTWGGAGGVRIINLLTQEPPPTRGGRPGKASVENVNHCLKALRKTIEEEKFTSVALPKLACGVGGLDWKDVKPLIAKHLGDLKIPIVVYSTYHSGVEATEKL</sequence>
<evidence type="ECO:0000259" key="2">
    <source>
        <dbReference type="PROSITE" id="PS51154"/>
    </source>
</evidence>
<dbReference type="Pfam" id="PF01661">
    <property type="entry name" value="Macro"/>
    <property type="match status" value="1"/>
</dbReference>
<dbReference type="InterPro" id="IPR050892">
    <property type="entry name" value="ADP-ribose_metab_enzymes"/>
</dbReference>
<dbReference type="InterPro" id="IPR002589">
    <property type="entry name" value="Macro_dom"/>
</dbReference>
<dbReference type="PROSITE" id="PS51154">
    <property type="entry name" value="MACRO"/>
    <property type="match status" value="1"/>
</dbReference>
<dbReference type="PANTHER" id="PTHR12521:SF0">
    <property type="entry name" value="ADP-RIBOSE GLYCOHYDROLASE OARD1"/>
    <property type="match status" value="1"/>
</dbReference>
<evidence type="ECO:0000313" key="3">
    <source>
        <dbReference type="EMBL" id="MDT7042764.1"/>
    </source>
</evidence>
<evidence type="ECO:0000313" key="4">
    <source>
        <dbReference type="Proteomes" id="UP001250932"/>
    </source>
</evidence>
<comment type="catalytic activity">
    <reaction evidence="1">
        <text>an N-(ADP-alpha-D-ribosyl)-thymidine in DNA + H2O = a thymidine in DNA + ADP-D-ribose</text>
        <dbReference type="Rhea" id="RHEA:71655"/>
        <dbReference type="Rhea" id="RHEA-COMP:13556"/>
        <dbReference type="Rhea" id="RHEA-COMP:18051"/>
        <dbReference type="ChEBI" id="CHEBI:15377"/>
        <dbReference type="ChEBI" id="CHEBI:57967"/>
        <dbReference type="ChEBI" id="CHEBI:137386"/>
        <dbReference type="ChEBI" id="CHEBI:191199"/>
    </reaction>
    <physiologicalReaction direction="left-to-right" evidence="1">
        <dbReference type="Rhea" id="RHEA:71656"/>
    </physiologicalReaction>
</comment>
<protein>
    <submittedName>
        <fullName evidence="3">Macro domain-containing protein</fullName>
    </submittedName>
</protein>
<accession>A0ABU3K8J2</accession>
<proteinExistence type="predicted"/>
<name>A0ABU3K8J2_9BACT</name>
<dbReference type="RefSeq" id="WP_313833216.1">
    <property type="nucleotide sequence ID" value="NZ_JAQOUE010000001.1"/>
</dbReference>
<dbReference type="PANTHER" id="PTHR12521">
    <property type="entry name" value="PROTEIN C6ORF130"/>
    <property type="match status" value="1"/>
</dbReference>
<reference evidence="3 4" key="1">
    <citation type="journal article" date="2023" name="ISME J.">
        <title>Cultivation and genomic characterization of novel and ubiquitous marine nitrite-oxidizing bacteria from the Nitrospirales.</title>
        <authorList>
            <person name="Mueller A.J."/>
            <person name="Daebeler A."/>
            <person name="Herbold C.W."/>
            <person name="Kirkegaard R.H."/>
            <person name="Daims H."/>
        </authorList>
    </citation>
    <scope>NUCLEOTIDE SEQUENCE [LARGE SCALE GENOMIC DNA]</scope>
    <source>
        <strain evidence="3 4">EB</strain>
    </source>
</reference>
<feature type="domain" description="Macro" evidence="2">
    <location>
        <begin position="1"/>
        <end position="162"/>
    </location>
</feature>
<comment type="caution">
    <text evidence="3">The sequence shown here is derived from an EMBL/GenBank/DDBJ whole genome shotgun (WGS) entry which is preliminary data.</text>
</comment>
<keyword evidence="4" id="KW-1185">Reference proteome</keyword>
<dbReference type="SUPFAM" id="SSF52949">
    <property type="entry name" value="Macro domain-like"/>
    <property type="match status" value="1"/>
</dbReference>
<dbReference type="EMBL" id="JAQOUE010000001">
    <property type="protein sequence ID" value="MDT7042764.1"/>
    <property type="molecule type" value="Genomic_DNA"/>
</dbReference>